<dbReference type="EMBL" id="QKYT01000257">
    <property type="protein sequence ID" value="RIA88563.1"/>
    <property type="molecule type" value="Genomic_DNA"/>
</dbReference>
<accession>A0A397SR10</accession>
<keyword evidence="2" id="KW-1185">Reference proteome</keyword>
<name>A0A397SR10_9GLOM</name>
<dbReference type="AlphaFoldDB" id="A0A397SR10"/>
<organism evidence="1 2">
    <name type="scientific">Glomus cerebriforme</name>
    <dbReference type="NCBI Taxonomy" id="658196"/>
    <lineage>
        <taxon>Eukaryota</taxon>
        <taxon>Fungi</taxon>
        <taxon>Fungi incertae sedis</taxon>
        <taxon>Mucoromycota</taxon>
        <taxon>Glomeromycotina</taxon>
        <taxon>Glomeromycetes</taxon>
        <taxon>Glomerales</taxon>
        <taxon>Glomeraceae</taxon>
        <taxon>Glomus</taxon>
    </lineage>
</organism>
<comment type="caution">
    <text evidence="1">The sequence shown here is derived from an EMBL/GenBank/DDBJ whole genome shotgun (WGS) entry which is preliminary data.</text>
</comment>
<protein>
    <submittedName>
        <fullName evidence="1">Uncharacterized protein</fullName>
    </submittedName>
</protein>
<dbReference type="Proteomes" id="UP000265703">
    <property type="component" value="Unassembled WGS sequence"/>
</dbReference>
<dbReference type="OrthoDB" id="2400761at2759"/>
<gene>
    <name evidence="1" type="ORF">C1645_826140</name>
</gene>
<reference evidence="1 2" key="1">
    <citation type="submission" date="2018-06" db="EMBL/GenBank/DDBJ databases">
        <title>Comparative genomics reveals the genomic features of Rhizophagus irregularis, R. cerebriforme, R. diaphanum and Gigaspora rosea, and their symbiotic lifestyle signature.</title>
        <authorList>
            <person name="Morin E."/>
            <person name="San Clemente H."/>
            <person name="Chen E.C.H."/>
            <person name="De La Providencia I."/>
            <person name="Hainaut M."/>
            <person name="Kuo A."/>
            <person name="Kohler A."/>
            <person name="Murat C."/>
            <person name="Tang N."/>
            <person name="Roy S."/>
            <person name="Loubradou J."/>
            <person name="Henrissat B."/>
            <person name="Grigoriev I.V."/>
            <person name="Corradi N."/>
            <person name="Roux C."/>
            <person name="Martin F.M."/>
        </authorList>
    </citation>
    <scope>NUCLEOTIDE SEQUENCE [LARGE SCALE GENOMIC DNA]</scope>
    <source>
        <strain evidence="1 2">DAOM 227022</strain>
    </source>
</reference>
<evidence type="ECO:0000313" key="1">
    <source>
        <dbReference type="EMBL" id="RIA88563.1"/>
    </source>
</evidence>
<proteinExistence type="predicted"/>
<evidence type="ECO:0000313" key="2">
    <source>
        <dbReference type="Proteomes" id="UP000265703"/>
    </source>
</evidence>
<sequence length="236" mass="26670">MGSYGKCQGCGCGCGCNCSNTQQVPQVLQVPQIPLQASNTPYQTMDTLTTLSNIGYEIQNFDHTEINNFFDLQIYNNQINQINHYPNNGNFHDTNSLNNVHTANEINRGRNKRKNKINARPYNIGVASNKYAKKKRATSFIVHCLPYGVLTPKIPRRIVTLRNAGLVRSFTCLDDDRIKEKLEGLFPCLKNRNWVFFRCKSTSDLEIADEPMNIDALKSIAGFRKKIYLGTIDGSI</sequence>